<reference evidence="2 3" key="1">
    <citation type="submission" date="2019-07" db="EMBL/GenBank/DDBJ databases">
        <title>Genome sequencing of 100 strains of the haloalkaliphilic chemolithoautotrophic sulfur-oxidizing bacterium Thioalkalivibrio.</title>
        <authorList>
            <person name="Muyzer G."/>
        </authorList>
    </citation>
    <scope>NUCLEOTIDE SEQUENCE [LARGE SCALE GENOMIC DNA]</scope>
    <source>
        <strain evidence="2 3">ASO4-4</strain>
    </source>
</reference>
<dbReference type="Proteomes" id="UP000318307">
    <property type="component" value="Unassembled WGS sequence"/>
</dbReference>
<dbReference type="InterPro" id="IPR054347">
    <property type="entry name" value="TOTE_primase"/>
</dbReference>
<dbReference type="NCBIfam" id="NF040561">
    <property type="entry name" value="PrimPol_Msp"/>
    <property type="match status" value="1"/>
</dbReference>
<accession>A0A562RGF9</accession>
<dbReference type="OrthoDB" id="9804086at2"/>
<comment type="caution">
    <text evidence="2">The sequence shown here is derived from an EMBL/GenBank/DDBJ whole genome shotgun (WGS) entry which is preliminary data.</text>
</comment>
<keyword evidence="3" id="KW-1185">Reference proteome</keyword>
<evidence type="ECO:0000313" key="3">
    <source>
        <dbReference type="Proteomes" id="UP000318307"/>
    </source>
</evidence>
<organism evidence="2 3">
    <name type="scientific">Desulfobotulus alkaliphilus</name>
    <dbReference type="NCBI Taxonomy" id="622671"/>
    <lineage>
        <taxon>Bacteria</taxon>
        <taxon>Pseudomonadati</taxon>
        <taxon>Thermodesulfobacteriota</taxon>
        <taxon>Desulfobacteria</taxon>
        <taxon>Desulfobacterales</taxon>
        <taxon>Desulfobacteraceae</taxon>
        <taxon>Desulfobotulus</taxon>
    </lineage>
</organism>
<dbReference type="SUPFAM" id="SSF56747">
    <property type="entry name" value="Prim-pol domain"/>
    <property type="match status" value="1"/>
</dbReference>
<proteinExistence type="predicted"/>
<evidence type="ECO:0000313" key="2">
    <source>
        <dbReference type="EMBL" id="TWI68177.1"/>
    </source>
</evidence>
<dbReference type="Pfam" id="PF22548">
    <property type="entry name" value="AEP-TOTE"/>
    <property type="match status" value="1"/>
</dbReference>
<protein>
    <recommendedName>
        <fullName evidence="1">TOTE conflict system primase domain-containing protein</fullName>
    </recommendedName>
</protein>
<evidence type="ECO:0000259" key="1">
    <source>
        <dbReference type="Pfam" id="PF22548"/>
    </source>
</evidence>
<sequence>MTASLLSFVKGSEKNQRAEFHTLHPDIALTERLEESLLEKDADTSTRRMLRDQDRLKKLPESLRLRWVRLCRMAGEFESAAFLCAMMEKEDKSVFSDVAHFLKMPEEKREVQVARVLPLEPELHNALHQARKMQVDSKRIRHFMARFRGRPDAFARMWMDKLTKKTGYTPVRRPLTDHDMRRHLDGTETLGIYLLDDESRVFCAVLDADLKPDLREKKDGASRRRIYGEARWLLEESVRKAKNLGLCGHPAMSGGKGYHVWFCFEKTLPASEVRRALQPLVLKLNAGQASFKVELFPKQNQLTGKGFGNLVKLPLGVHLKTGSRAWFMGIRERDILSQLSHGAGLAFSRLEGDFLETPDIRSGAISSDPPLPELEKLMAACRPLSQIIKQCLLGCNPGATGEKVLFQTLAFLPEGPELLHKIFSFRPDYNAHRMDWRISMVKGSPLGCRRIHQLLEEESPFCEGMGKDRYTHPLLHMGLTLETVRRPAEGADTLASDLQQLKIVVNRLVERLS</sequence>
<gene>
    <name evidence="2" type="ORF">LZ24_02659</name>
</gene>
<dbReference type="RefSeq" id="WP_144685828.1">
    <property type="nucleotide sequence ID" value="NZ_VLLC01000023.1"/>
</dbReference>
<dbReference type="AlphaFoldDB" id="A0A562RGF9"/>
<dbReference type="EMBL" id="VLLC01000023">
    <property type="protein sequence ID" value="TWI68177.1"/>
    <property type="molecule type" value="Genomic_DNA"/>
</dbReference>
<name>A0A562RGF9_9BACT</name>
<feature type="domain" description="TOTE conflict system primase" evidence="1">
    <location>
        <begin position="139"/>
        <end position="329"/>
    </location>
</feature>